<dbReference type="EMBL" id="NEWD01000006">
    <property type="protein sequence ID" value="OXN01103.1"/>
    <property type="molecule type" value="Genomic_DNA"/>
</dbReference>
<protein>
    <submittedName>
        <fullName evidence="1">Uncharacterized protein</fullName>
    </submittedName>
</protein>
<name>A0A229VZQ7_9BIFI</name>
<dbReference type="Proteomes" id="UP000215433">
    <property type="component" value="Unassembled WGS sequence"/>
</dbReference>
<organism evidence="1 2">
    <name type="scientific">Bifidobacterium vansinderenii</name>
    <dbReference type="NCBI Taxonomy" id="1984871"/>
    <lineage>
        <taxon>Bacteria</taxon>
        <taxon>Bacillati</taxon>
        <taxon>Actinomycetota</taxon>
        <taxon>Actinomycetes</taxon>
        <taxon>Bifidobacteriales</taxon>
        <taxon>Bifidobacteriaceae</taxon>
        <taxon>Bifidobacterium</taxon>
    </lineage>
</organism>
<gene>
    <name evidence="1" type="ORF">Tam10B_0682</name>
</gene>
<accession>A0A229VZQ7</accession>
<evidence type="ECO:0000313" key="2">
    <source>
        <dbReference type="Proteomes" id="UP000215433"/>
    </source>
</evidence>
<keyword evidence="2" id="KW-1185">Reference proteome</keyword>
<comment type="caution">
    <text evidence="1">The sequence shown here is derived from an EMBL/GenBank/DDBJ whole genome shotgun (WGS) entry which is preliminary data.</text>
</comment>
<dbReference type="RefSeq" id="WP_093959867.1">
    <property type="nucleotide sequence ID" value="NZ_NEWD01000006.1"/>
</dbReference>
<sequence length="94" mass="10693">MSKQTTAYRHRPRQWAPVVSEAALQVGDVALFECLGNSRLFTMARVRDVRADGRPMMERLSTLGQSDMMHFGEDTYVVFVPSANWHFVGAFRTV</sequence>
<evidence type="ECO:0000313" key="1">
    <source>
        <dbReference type="EMBL" id="OXN01103.1"/>
    </source>
</evidence>
<dbReference type="AlphaFoldDB" id="A0A229VZQ7"/>
<reference evidence="1 2" key="1">
    <citation type="submission" date="2017-05" db="EMBL/GenBank/DDBJ databases">
        <title>Bifidobacterium vansinderenii sp. nov.</title>
        <authorList>
            <person name="Lugli G.A."/>
            <person name="Duranti S."/>
            <person name="Mangifesta M."/>
        </authorList>
    </citation>
    <scope>NUCLEOTIDE SEQUENCE [LARGE SCALE GENOMIC DNA]</scope>
    <source>
        <strain evidence="1 2">Tam10B</strain>
    </source>
</reference>
<proteinExistence type="predicted"/>